<feature type="region of interest" description="Disordered" evidence="1">
    <location>
        <begin position="130"/>
        <end position="150"/>
    </location>
</feature>
<protein>
    <recommendedName>
        <fullName evidence="3">Cupin 2 conserved barrel domain-containing protein</fullName>
    </recommendedName>
</protein>
<proteinExistence type="predicted"/>
<name>D6PK92_9ZZZZ</name>
<reference evidence="2" key="1">
    <citation type="journal article" date="2010" name="ISME J.">
        <title>Metagenome of the Mediterranean deep chlorophyll maximum studied by direct and fosmid library 454 pyrosequencing.</title>
        <authorList>
            <person name="Ghai R."/>
            <person name="Martin-Cuadrado A.B."/>
            <person name="Molto A.G."/>
            <person name="Heredia I.G."/>
            <person name="Cabrera R."/>
            <person name="Martin J."/>
            <person name="Verdu M."/>
            <person name="Deschamps P."/>
            <person name="Moreira D."/>
            <person name="Lopez-Garcia P."/>
            <person name="Mira A."/>
            <person name="Rodriguez-Valera F."/>
        </authorList>
    </citation>
    <scope>NUCLEOTIDE SEQUENCE</scope>
</reference>
<feature type="compositionally biased region" description="Basic and acidic residues" evidence="1">
    <location>
        <begin position="141"/>
        <end position="150"/>
    </location>
</feature>
<accession>D6PK92</accession>
<evidence type="ECO:0008006" key="3">
    <source>
        <dbReference type="Google" id="ProtNLM"/>
    </source>
</evidence>
<organism evidence="2">
    <name type="scientific">uncultured organism MedDCM-OCT-S04-C777</name>
    <dbReference type="NCBI Taxonomy" id="743619"/>
    <lineage>
        <taxon>unclassified sequences</taxon>
        <taxon>environmental samples</taxon>
    </lineage>
</organism>
<dbReference type="EMBL" id="GU943120">
    <property type="protein sequence ID" value="ADD96143.1"/>
    <property type="molecule type" value="Genomic_DNA"/>
</dbReference>
<evidence type="ECO:0000313" key="2">
    <source>
        <dbReference type="EMBL" id="ADD96143.1"/>
    </source>
</evidence>
<dbReference type="AlphaFoldDB" id="D6PK92"/>
<evidence type="ECO:0000256" key="1">
    <source>
        <dbReference type="SAM" id="MobiDB-lite"/>
    </source>
</evidence>
<sequence>MVLKFWDIKRLYTPFKDPLLFIEGVSGVVIYRRDNFQVELFICQPNTVIPEHTHPDVDSYECFLYGMKFTHGGETVISDEQAQEEIEGMPAYAYQTIRVKPNDPHGGTASKNGGAFISIQKWLNGVEPTHVSSNWDGDTMGDNHKEQTGL</sequence>